<evidence type="ECO:0008006" key="4">
    <source>
        <dbReference type="Google" id="ProtNLM"/>
    </source>
</evidence>
<feature type="signal peptide" evidence="1">
    <location>
        <begin position="1"/>
        <end position="18"/>
    </location>
</feature>
<sequence length="1275" mass="142264">MRIRSILWCLLMGSPACAQIDIPINLRTGDPYIEIPLSSVTDKDLSVPLSLFYNKASVRVSETGKEAEDYGIGWRLLGQGEIVREVRDLPDDYKSTQRKGWLIGTTGQDIANYAITADNSTATCTDETTNWTAFYSGTFAYTDTEPDEFSFSIPGLSGKFFFDSNKQIRMVPYLDVKIIPYFINPQEFSGLIKFEIITNTGTRYTFENSDADKTVKYIQTVATSGSPVVVYRRQYNTYMKEGTIAINYKSTWHLSKITSPLGGLIEFGYTTPVTKYYAVPVEVINETNVATTLNEVRLEIEERELKVVRAESNAASISKSKIVFSEKLGREVRSFLIDIQNINNALGSPQTRSFLRSVQESTGCYRYPPFYFDYEGVNWAAKQNNLPVFESKSQDYWGYFNNQPNSTLAPTIYVYNSGNGPEKYRINMLPGVSPNTTLSGGNRQVNDQVISRGALTKVTFPPGGSATLEYEPKEYLDTYANVSYKGGGVRVKKVSIYDGLSHDNDILTEYEYKLSNGQSSGAFTYPPVFTFGSHQNITYRVKDNLSQDQEIGYSCVSVREPGKGKIVYEYKMPGVYPATSYIEQSGSIFNWDVTQVRLLRGSCINPGLIQTGNYAYPFPPNREYDFVRGLLSLKSEYNELGAQVKTTSYDYQIISPTPIEIRAFKVESYDYMVVLGEYKLITNTGKVTMTEREKIFDPSGQTTPIETVKSYYYDTPTHPLLSRTSMLNSDGAVYQTRYKYAKDYAGISTAADEYTAGLKALNENNMHGLPVETFSTITKDGASGVVSATLTKYKTYETSFPLPSVTKNLAYSVSFMESSLQTINGAQKFSEDEQYITSEEFLNYSNGKPLTTTNGKGRLFSHHWGYEDRLAVAEFNNATPDQVVFSGFETITGHEFKLNGTVSYGEGYTGKKALIMPTGVDLNQIVTQSANKVFRFTARVKSSTSGNVLVKIYKVKTVGIHPFIVPDGAYMMLLTLPFSAANQWDLIEGQVGTSGITGTSFWIEVTTSTSVAMDDVSFYPSTSSLTSYTYDPAFGRTSISTSNGLCEIVEYDFMGRPSVYRDHKRNITRKVDYKFQGDPSTAPYSDFSYTKTPYPQESRLFANDQLVITGGETCIQPVSHQWLIDGVPVSTAASFSHVFSSPGNYEVKHIVTHAVFGSSETVKSLKVEQRTIMPKLTLVSLAQPQIDACSPDYKETFRVDFPGYAPEDLTFIWERFSQGTWIQILPGASYAVDFCQPFDFTIRCKVSGFGVTGITNAITVTYNTSNCSIDPAKCN</sequence>
<proteinExistence type="predicted"/>
<accession>A0AAP2DCF3</accession>
<dbReference type="InterPro" id="IPR035986">
    <property type="entry name" value="PKD_dom_sf"/>
</dbReference>
<organism evidence="2 3">
    <name type="scientific">Dawidia soli</name>
    <dbReference type="NCBI Taxonomy" id="2782352"/>
    <lineage>
        <taxon>Bacteria</taxon>
        <taxon>Pseudomonadati</taxon>
        <taxon>Bacteroidota</taxon>
        <taxon>Cytophagia</taxon>
        <taxon>Cytophagales</taxon>
        <taxon>Chryseotaleaceae</taxon>
        <taxon>Dawidia</taxon>
    </lineage>
</organism>
<dbReference type="RefSeq" id="WP_254092652.1">
    <property type="nucleotide sequence ID" value="NZ_JAHESC010000041.1"/>
</dbReference>
<comment type="caution">
    <text evidence="2">The sequence shown here is derived from an EMBL/GenBank/DDBJ whole genome shotgun (WGS) entry which is preliminary data.</text>
</comment>
<keyword evidence="1" id="KW-0732">Signal</keyword>
<evidence type="ECO:0000313" key="2">
    <source>
        <dbReference type="EMBL" id="MBT1689429.1"/>
    </source>
</evidence>
<name>A0AAP2DCF3_9BACT</name>
<dbReference type="SUPFAM" id="SSF49299">
    <property type="entry name" value="PKD domain"/>
    <property type="match status" value="1"/>
</dbReference>
<dbReference type="Proteomes" id="UP001319180">
    <property type="component" value="Unassembled WGS sequence"/>
</dbReference>
<dbReference type="AlphaFoldDB" id="A0AAP2DCF3"/>
<evidence type="ECO:0000313" key="3">
    <source>
        <dbReference type="Proteomes" id="UP001319180"/>
    </source>
</evidence>
<evidence type="ECO:0000256" key="1">
    <source>
        <dbReference type="SAM" id="SignalP"/>
    </source>
</evidence>
<protein>
    <recommendedName>
        <fullName evidence="4">PKD domain-containing protein</fullName>
    </recommendedName>
</protein>
<feature type="chain" id="PRO_5042899140" description="PKD domain-containing protein" evidence="1">
    <location>
        <begin position="19"/>
        <end position="1275"/>
    </location>
</feature>
<gene>
    <name evidence="2" type="ORF">KK078_22885</name>
</gene>
<dbReference type="EMBL" id="JAHESC010000041">
    <property type="protein sequence ID" value="MBT1689429.1"/>
    <property type="molecule type" value="Genomic_DNA"/>
</dbReference>
<keyword evidence="3" id="KW-1185">Reference proteome</keyword>
<reference evidence="2 3" key="1">
    <citation type="submission" date="2021-05" db="EMBL/GenBank/DDBJ databases">
        <title>A Polyphasic approach of four new species of the genus Ohtaekwangia: Ohtaekwangia histidinii sp. nov., Ohtaekwangia cretensis sp. nov., Ohtaekwangia indiensis sp. nov., Ohtaekwangia reichenbachii sp. nov. from diverse environment.</title>
        <authorList>
            <person name="Octaviana S."/>
        </authorList>
    </citation>
    <scope>NUCLEOTIDE SEQUENCE [LARGE SCALE GENOMIC DNA]</scope>
    <source>
        <strain evidence="2 3">PWU37</strain>
    </source>
</reference>